<organism evidence="1 2">
    <name type="scientific">Parabacteroides distasonis</name>
    <dbReference type="NCBI Taxonomy" id="823"/>
    <lineage>
        <taxon>Bacteria</taxon>
        <taxon>Pseudomonadati</taxon>
        <taxon>Bacteroidota</taxon>
        <taxon>Bacteroidia</taxon>
        <taxon>Bacteroidales</taxon>
        <taxon>Tannerellaceae</taxon>
        <taxon>Parabacteroides</taxon>
    </lineage>
</organism>
<dbReference type="AlphaFoldDB" id="A0A173VWB9"/>
<protein>
    <submittedName>
        <fullName evidence="1">Uncharacterized protein</fullName>
    </submittedName>
</protein>
<dbReference type="EMBL" id="CYXP01000009">
    <property type="protein sequence ID" value="CUN30405.1"/>
    <property type="molecule type" value="Genomic_DNA"/>
</dbReference>
<gene>
    <name evidence="1" type="ORF">ERS852429_03562</name>
</gene>
<reference evidence="1 2" key="1">
    <citation type="submission" date="2015-09" db="EMBL/GenBank/DDBJ databases">
        <authorList>
            <consortium name="Pathogen Informatics"/>
        </authorList>
    </citation>
    <scope>NUCLEOTIDE SEQUENCE [LARGE SCALE GENOMIC DNA]</scope>
    <source>
        <strain evidence="1 2">2789STDY5608872</strain>
    </source>
</reference>
<name>A0A173VWB9_PARDI</name>
<evidence type="ECO:0000313" key="1">
    <source>
        <dbReference type="EMBL" id="CUN30405.1"/>
    </source>
</evidence>
<sequence>MFNEPIRGGSLGNISWYGRKMQYYLLARRIYTYFVNAVYITLPSKYILPLLAGYHIYNQNGHKDLDLINTAQVDVL</sequence>
<accession>A0A173VWB9</accession>
<dbReference type="Proteomes" id="UP000095591">
    <property type="component" value="Unassembled WGS sequence"/>
</dbReference>
<proteinExistence type="predicted"/>
<evidence type="ECO:0000313" key="2">
    <source>
        <dbReference type="Proteomes" id="UP000095591"/>
    </source>
</evidence>